<dbReference type="AlphaFoldDB" id="Q1N111"/>
<proteinExistence type="inferred from homology"/>
<name>Q1N111_9GAMM</name>
<dbReference type="Gene3D" id="3.40.50.12370">
    <property type="match status" value="1"/>
</dbReference>
<organism evidence="3 4">
    <name type="scientific">Bermanella marisrubri</name>
    <dbReference type="NCBI Taxonomy" id="207949"/>
    <lineage>
        <taxon>Bacteria</taxon>
        <taxon>Pseudomonadati</taxon>
        <taxon>Pseudomonadota</taxon>
        <taxon>Gammaproteobacteria</taxon>
        <taxon>Oceanospirillales</taxon>
        <taxon>Oceanospirillaceae</taxon>
        <taxon>Bermanella</taxon>
    </lineage>
</organism>
<dbReference type="PRINTS" id="PR01438">
    <property type="entry name" value="UNVRSLSTRESS"/>
</dbReference>
<protein>
    <submittedName>
        <fullName evidence="3">UspA-related nucleotide-binding protein</fullName>
    </submittedName>
</protein>
<dbReference type="EMBL" id="AAQH01000012">
    <property type="protein sequence ID" value="EAT11863.1"/>
    <property type="molecule type" value="Genomic_DNA"/>
</dbReference>
<sequence>MKKITACIDGSALSTSVCDAAAWASKQLNVPLKLLHVLEKTNIPAREDFSGAIGLGSREHLLDELVELDAQRGKIALEHGKHMLEDAEARVREHGVDQVEKQQRHGDLLESLQDLQDENRIFVLGRLGEGHDLNSGAIGAHIERVVRGIQTPLLLNIGEFSAPQNFMIAYDGSQTAQDALKRFADSPLLKGIKGHIVMVGSDKEQATLDNAVDTLKQNGLDIEGHLLNGDVLDALDAFKQNHKIELMVMGAYGHTRLREFFVGSNTSKMIASSKIPLLVLR</sequence>
<keyword evidence="4" id="KW-1185">Reference proteome</keyword>
<dbReference type="Pfam" id="PF00582">
    <property type="entry name" value="Usp"/>
    <property type="match status" value="2"/>
</dbReference>
<comment type="similarity">
    <text evidence="1">Belongs to the universal stress protein A family.</text>
</comment>
<dbReference type="InterPro" id="IPR006015">
    <property type="entry name" value="Universal_stress_UspA"/>
</dbReference>
<dbReference type="InterPro" id="IPR006016">
    <property type="entry name" value="UspA"/>
</dbReference>
<feature type="domain" description="UspA" evidence="2">
    <location>
        <begin position="208"/>
        <end position="281"/>
    </location>
</feature>
<accession>Q1N111</accession>
<gene>
    <name evidence="3" type="ORF">RED65_13917</name>
</gene>
<dbReference type="OrthoDB" id="9804721at2"/>
<reference evidence="3 4" key="1">
    <citation type="submission" date="2006-03" db="EMBL/GenBank/DDBJ databases">
        <authorList>
            <person name="Pinhassi J."/>
            <person name="Pedros-Alio C."/>
            <person name="Ferriera S."/>
            <person name="Johnson J."/>
            <person name="Kravitz S."/>
            <person name="Halpern A."/>
            <person name="Remington K."/>
            <person name="Beeson K."/>
            <person name="Tran B."/>
            <person name="Rogers Y.-H."/>
            <person name="Friedman R."/>
            <person name="Venter J.C."/>
        </authorList>
    </citation>
    <scope>NUCLEOTIDE SEQUENCE [LARGE SCALE GENOMIC DNA]</scope>
    <source>
        <strain evidence="3 4">RED65</strain>
    </source>
</reference>
<evidence type="ECO:0000313" key="3">
    <source>
        <dbReference type="EMBL" id="EAT11863.1"/>
    </source>
</evidence>
<evidence type="ECO:0000256" key="1">
    <source>
        <dbReference type="ARBA" id="ARBA00008791"/>
    </source>
</evidence>
<feature type="domain" description="UspA" evidence="2">
    <location>
        <begin position="1"/>
        <end position="154"/>
    </location>
</feature>
<dbReference type="PANTHER" id="PTHR46268:SF15">
    <property type="entry name" value="UNIVERSAL STRESS PROTEIN HP_0031"/>
    <property type="match status" value="1"/>
</dbReference>
<evidence type="ECO:0000259" key="2">
    <source>
        <dbReference type="Pfam" id="PF00582"/>
    </source>
</evidence>
<dbReference type="CDD" id="cd00293">
    <property type="entry name" value="USP-like"/>
    <property type="match status" value="2"/>
</dbReference>
<evidence type="ECO:0000313" key="4">
    <source>
        <dbReference type="Proteomes" id="UP000004263"/>
    </source>
</evidence>
<dbReference type="RefSeq" id="WP_007017916.1">
    <property type="nucleotide sequence ID" value="NZ_CH724115.1"/>
</dbReference>
<dbReference type="HOGENOM" id="CLU_049301_5_1_6"/>
<dbReference type="STRING" id="207949.RED65_13917"/>
<comment type="caution">
    <text evidence="3">The sequence shown here is derived from an EMBL/GenBank/DDBJ whole genome shotgun (WGS) entry which is preliminary data.</text>
</comment>
<dbReference type="Proteomes" id="UP000004263">
    <property type="component" value="Unassembled WGS sequence"/>
</dbReference>
<dbReference type="SUPFAM" id="SSF52402">
    <property type="entry name" value="Adenine nucleotide alpha hydrolases-like"/>
    <property type="match status" value="2"/>
</dbReference>
<dbReference type="PANTHER" id="PTHR46268">
    <property type="entry name" value="STRESS RESPONSE PROTEIN NHAX"/>
    <property type="match status" value="1"/>
</dbReference>